<keyword evidence="4" id="KW-1185">Reference proteome</keyword>
<gene>
    <name evidence="3" type="ORF">A374_08664</name>
</gene>
<dbReference type="RefSeq" id="WP_007201826.1">
    <property type="nucleotide sequence ID" value="NZ_AKKV01000024.1"/>
</dbReference>
<dbReference type="PATRIC" id="fig|1196324.3.peg.1775"/>
<evidence type="ECO:0000256" key="1">
    <source>
        <dbReference type="SAM" id="MobiDB-lite"/>
    </source>
</evidence>
<dbReference type="InterPro" id="IPR006485">
    <property type="entry name" value="Phage-like_holin"/>
</dbReference>
<dbReference type="NCBIfam" id="TIGR01598">
    <property type="entry name" value="holin_phiLC3"/>
    <property type="match status" value="1"/>
</dbReference>
<sequence>MINWKIRFKNPLWRAAFIAQVFILVELLLTGAHAVGITDFVLSDAIKDWVIAVVNAVFVVLASLGIVQDPTVKGLGDSQRALDREEPLQKKL</sequence>
<comment type="caution">
    <text evidence="3">The sequence shown here is derived from an EMBL/GenBank/DDBJ whole genome shotgun (WGS) entry which is preliminary data.</text>
</comment>
<protein>
    <submittedName>
        <fullName evidence="3">Phage holin</fullName>
    </submittedName>
</protein>
<dbReference type="Proteomes" id="UP000004080">
    <property type="component" value="Unassembled WGS sequence"/>
</dbReference>
<name>I8AK17_9BACL</name>
<dbReference type="OrthoDB" id="3176072at2"/>
<keyword evidence="2" id="KW-0472">Membrane</keyword>
<dbReference type="Pfam" id="PF04531">
    <property type="entry name" value="Phage_holin_1"/>
    <property type="match status" value="1"/>
</dbReference>
<dbReference type="STRING" id="1196324.A374_08664"/>
<evidence type="ECO:0000313" key="4">
    <source>
        <dbReference type="Proteomes" id="UP000004080"/>
    </source>
</evidence>
<feature type="region of interest" description="Disordered" evidence="1">
    <location>
        <begin position="72"/>
        <end position="92"/>
    </location>
</feature>
<keyword evidence="2" id="KW-1133">Transmembrane helix</keyword>
<feature type="transmembrane region" description="Helical" evidence="2">
    <location>
        <begin position="12"/>
        <end position="37"/>
    </location>
</feature>
<dbReference type="AlphaFoldDB" id="I8AK17"/>
<reference evidence="3 4" key="1">
    <citation type="journal article" date="2012" name="J. Bacteriol.">
        <title>Genome of Bacillus macauensis ZFHKF-1, a Long-Chain-Forming Bacterium.</title>
        <authorList>
            <person name="Cai L."/>
            <person name="Zhang T."/>
        </authorList>
    </citation>
    <scope>NUCLEOTIDE SEQUENCE [LARGE SCALE GENOMIC DNA]</scope>
    <source>
        <strain evidence="3 4">ZFHKF-1</strain>
    </source>
</reference>
<dbReference type="EMBL" id="AKKV01000024">
    <property type="protein sequence ID" value="EIT85894.1"/>
    <property type="molecule type" value="Genomic_DNA"/>
</dbReference>
<accession>I8AK17</accession>
<feature type="transmembrane region" description="Helical" evidence="2">
    <location>
        <begin position="49"/>
        <end position="67"/>
    </location>
</feature>
<dbReference type="eggNOG" id="COG5546">
    <property type="taxonomic scope" value="Bacteria"/>
</dbReference>
<organism evidence="3 4">
    <name type="scientific">Fictibacillus macauensis ZFHKF-1</name>
    <dbReference type="NCBI Taxonomy" id="1196324"/>
    <lineage>
        <taxon>Bacteria</taxon>
        <taxon>Bacillati</taxon>
        <taxon>Bacillota</taxon>
        <taxon>Bacilli</taxon>
        <taxon>Bacillales</taxon>
        <taxon>Fictibacillaceae</taxon>
        <taxon>Fictibacillus</taxon>
    </lineage>
</organism>
<feature type="compositionally biased region" description="Basic and acidic residues" evidence="1">
    <location>
        <begin position="80"/>
        <end position="92"/>
    </location>
</feature>
<evidence type="ECO:0000256" key="2">
    <source>
        <dbReference type="SAM" id="Phobius"/>
    </source>
</evidence>
<evidence type="ECO:0000313" key="3">
    <source>
        <dbReference type="EMBL" id="EIT85894.1"/>
    </source>
</evidence>
<proteinExistence type="predicted"/>
<keyword evidence="2" id="KW-0812">Transmembrane</keyword>